<protein>
    <submittedName>
        <fullName evidence="1">Uncharacterized protein</fullName>
    </submittedName>
</protein>
<reference evidence="1" key="2">
    <citation type="submission" date="2020-11" db="EMBL/GenBank/DDBJ databases">
        <authorList>
            <person name="McCartney M.A."/>
            <person name="Auch B."/>
            <person name="Kono T."/>
            <person name="Mallez S."/>
            <person name="Becker A."/>
            <person name="Gohl D.M."/>
            <person name="Silverstein K.A.T."/>
            <person name="Koren S."/>
            <person name="Bechman K.B."/>
            <person name="Herman A."/>
            <person name="Abrahante J.E."/>
            <person name="Garbe J."/>
        </authorList>
    </citation>
    <scope>NUCLEOTIDE SEQUENCE</scope>
    <source>
        <strain evidence="1">Duluth1</strain>
        <tissue evidence="1">Whole animal</tissue>
    </source>
</reference>
<dbReference type="EMBL" id="JAIWYP010000001">
    <property type="protein sequence ID" value="KAH3898486.1"/>
    <property type="molecule type" value="Genomic_DNA"/>
</dbReference>
<reference evidence="1" key="1">
    <citation type="journal article" date="2019" name="bioRxiv">
        <title>The Genome of the Zebra Mussel, Dreissena polymorpha: A Resource for Invasive Species Research.</title>
        <authorList>
            <person name="McCartney M.A."/>
            <person name="Auch B."/>
            <person name="Kono T."/>
            <person name="Mallez S."/>
            <person name="Zhang Y."/>
            <person name="Obille A."/>
            <person name="Becker A."/>
            <person name="Abrahante J.E."/>
            <person name="Garbe J."/>
            <person name="Badalamenti J.P."/>
            <person name="Herman A."/>
            <person name="Mangelson H."/>
            <person name="Liachko I."/>
            <person name="Sullivan S."/>
            <person name="Sone E.D."/>
            <person name="Koren S."/>
            <person name="Silverstein K.A.T."/>
            <person name="Beckman K.B."/>
            <person name="Gohl D.M."/>
        </authorList>
    </citation>
    <scope>NUCLEOTIDE SEQUENCE</scope>
    <source>
        <strain evidence="1">Duluth1</strain>
        <tissue evidence="1">Whole animal</tissue>
    </source>
</reference>
<sequence length="72" mass="8234">MSDDVRRNLYLRSQRPSDPGGLWGLKKPVGMLLADKQEMVIDWIEFDAVDRHARQKKSVASLSVLTFLFKTA</sequence>
<dbReference type="Proteomes" id="UP000828390">
    <property type="component" value="Unassembled WGS sequence"/>
</dbReference>
<name>A0A9D4SB04_DREPO</name>
<proteinExistence type="predicted"/>
<comment type="caution">
    <text evidence="1">The sequence shown here is derived from an EMBL/GenBank/DDBJ whole genome shotgun (WGS) entry which is preliminary data.</text>
</comment>
<evidence type="ECO:0000313" key="1">
    <source>
        <dbReference type="EMBL" id="KAH3898486.1"/>
    </source>
</evidence>
<dbReference type="AlphaFoldDB" id="A0A9D4SB04"/>
<organism evidence="1 2">
    <name type="scientific">Dreissena polymorpha</name>
    <name type="common">Zebra mussel</name>
    <name type="synonym">Mytilus polymorpha</name>
    <dbReference type="NCBI Taxonomy" id="45954"/>
    <lineage>
        <taxon>Eukaryota</taxon>
        <taxon>Metazoa</taxon>
        <taxon>Spiralia</taxon>
        <taxon>Lophotrochozoa</taxon>
        <taxon>Mollusca</taxon>
        <taxon>Bivalvia</taxon>
        <taxon>Autobranchia</taxon>
        <taxon>Heteroconchia</taxon>
        <taxon>Euheterodonta</taxon>
        <taxon>Imparidentia</taxon>
        <taxon>Neoheterodontei</taxon>
        <taxon>Myida</taxon>
        <taxon>Dreissenoidea</taxon>
        <taxon>Dreissenidae</taxon>
        <taxon>Dreissena</taxon>
    </lineage>
</organism>
<accession>A0A9D4SB04</accession>
<keyword evidence="2" id="KW-1185">Reference proteome</keyword>
<evidence type="ECO:0000313" key="2">
    <source>
        <dbReference type="Proteomes" id="UP000828390"/>
    </source>
</evidence>
<gene>
    <name evidence="1" type="ORF">DPMN_022719</name>
</gene>